<name>A0A177A000_9PEZI</name>
<accession>A0A177A000</accession>
<protein>
    <submittedName>
        <fullName evidence="2">Uncharacterized protein</fullName>
    </submittedName>
</protein>
<feature type="compositionally biased region" description="Basic residues" evidence="1">
    <location>
        <begin position="173"/>
        <end position="188"/>
    </location>
</feature>
<sequence length="188" mass="19105">MMSDSANTTVPPTTTQSTSSAAAATPDSGERAHPLQPPQLPLTPNPQPPSPAHTPPKHAEDARGRSSAPPPLSTGSFAAPSSKAHPSDGTGLPPPQFRGSRSASPVRKKGGPGQCSALAGFAAGASQDQLSAAATAAADPAATISSADPAAAASSVVSPAPGGERPQFQIWRRSWRRRRGRGRSWRRG</sequence>
<feature type="compositionally biased region" description="Low complexity" evidence="1">
    <location>
        <begin position="131"/>
        <end position="161"/>
    </location>
</feature>
<dbReference type="RefSeq" id="XP_024320203.1">
    <property type="nucleotide sequence ID" value="XM_024472209.1"/>
</dbReference>
<reference evidence="2" key="1">
    <citation type="submission" date="2016-03" db="EMBL/GenBank/DDBJ databases">
        <title>Updated assembly of Pseudogymnoascus destructans, the fungus causing white-nose syndrome of bats.</title>
        <authorList>
            <person name="Palmer J.M."/>
            <person name="Drees K.P."/>
            <person name="Foster J.T."/>
            <person name="Lindner D.L."/>
        </authorList>
    </citation>
    <scope>NUCLEOTIDE SEQUENCE [LARGE SCALE GENOMIC DNA]</scope>
    <source>
        <strain evidence="2">20631-21</strain>
    </source>
</reference>
<dbReference type="AlphaFoldDB" id="A0A177A000"/>
<gene>
    <name evidence="2" type="ORF">VC83_08663</name>
</gene>
<proteinExistence type="predicted"/>
<evidence type="ECO:0000256" key="1">
    <source>
        <dbReference type="SAM" id="MobiDB-lite"/>
    </source>
</evidence>
<dbReference type="Proteomes" id="UP000077154">
    <property type="component" value="Unassembled WGS sequence"/>
</dbReference>
<feature type="compositionally biased region" description="Pro residues" evidence="1">
    <location>
        <begin position="35"/>
        <end position="54"/>
    </location>
</feature>
<dbReference type="EMBL" id="KV441414">
    <property type="protein sequence ID" value="OAF54900.1"/>
    <property type="molecule type" value="Genomic_DNA"/>
</dbReference>
<feature type="compositionally biased region" description="Low complexity" evidence="1">
    <location>
        <begin position="1"/>
        <end position="27"/>
    </location>
</feature>
<organism evidence="2">
    <name type="scientific">Pseudogymnoascus destructans</name>
    <dbReference type="NCBI Taxonomy" id="655981"/>
    <lineage>
        <taxon>Eukaryota</taxon>
        <taxon>Fungi</taxon>
        <taxon>Dikarya</taxon>
        <taxon>Ascomycota</taxon>
        <taxon>Pezizomycotina</taxon>
        <taxon>Leotiomycetes</taxon>
        <taxon>Thelebolales</taxon>
        <taxon>Thelebolaceae</taxon>
        <taxon>Pseudogymnoascus</taxon>
    </lineage>
</organism>
<dbReference type="GeneID" id="36291703"/>
<dbReference type="VEuPathDB" id="FungiDB:GMDG_05204"/>
<feature type="region of interest" description="Disordered" evidence="1">
    <location>
        <begin position="1"/>
        <end position="188"/>
    </location>
</feature>
<evidence type="ECO:0000313" key="2">
    <source>
        <dbReference type="EMBL" id="OAF54900.1"/>
    </source>
</evidence>